<accession>A0A9P3GHI3</accession>
<gene>
    <name evidence="1" type="ORF">PsYK624_119080</name>
</gene>
<protein>
    <submittedName>
        <fullName evidence="1">Uncharacterized protein</fullName>
    </submittedName>
</protein>
<dbReference type="AlphaFoldDB" id="A0A9P3GHI3"/>
<evidence type="ECO:0000313" key="1">
    <source>
        <dbReference type="EMBL" id="GJE95722.1"/>
    </source>
</evidence>
<dbReference type="Proteomes" id="UP000703269">
    <property type="component" value="Unassembled WGS sequence"/>
</dbReference>
<proteinExistence type="predicted"/>
<reference evidence="1 2" key="1">
    <citation type="submission" date="2021-08" db="EMBL/GenBank/DDBJ databases">
        <title>Draft Genome Sequence of Phanerochaete sordida strain YK-624.</title>
        <authorList>
            <person name="Mori T."/>
            <person name="Dohra H."/>
            <person name="Suzuki T."/>
            <person name="Kawagishi H."/>
            <person name="Hirai H."/>
        </authorList>
    </citation>
    <scope>NUCLEOTIDE SEQUENCE [LARGE SCALE GENOMIC DNA]</scope>
    <source>
        <strain evidence="1 2">YK-624</strain>
    </source>
</reference>
<keyword evidence="2" id="KW-1185">Reference proteome</keyword>
<organism evidence="1 2">
    <name type="scientific">Phanerochaete sordida</name>
    <dbReference type="NCBI Taxonomy" id="48140"/>
    <lineage>
        <taxon>Eukaryota</taxon>
        <taxon>Fungi</taxon>
        <taxon>Dikarya</taxon>
        <taxon>Basidiomycota</taxon>
        <taxon>Agaricomycotina</taxon>
        <taxon>Agaricomycetes</taxon>
        <taxon>Polyporales</taxon>
        <taxon>Phanerochaetaceae</taxon>
        <taxon>Phanerochaete</taxon>
    </lineage>
</organism>
<sequence length="306" mass="35133">MFTLDERRVKSYLNVPNPVTSLLSVSKDVRLVALGVLSKHLNIPFVAEGIGRLIGQNPTSFLLHFIRELRKIKQHRLLVLLPTAITSWPHNTPVLEAYYTIAILQRYTAYACAYARGELVHHAPAKLIWFSRFTESWMQQAIAFLARCPPAFRAKLAPRMGDAVARAHIAVLYKMHMRLARHIWWLLVEWDDRVGRNLDFVPLWAQREGCTLKSKIDELSALLRNFLECDRRMREAESQLQLPLSIERMLGKITFVDTLGFFQTVTKICDSFLYSMALFDECGAIATELSKTFKARADVMWPGQLS</sequence>
<comment type="caution">
    <text evidence="1">The sequence shown here is derived from an EMBL/GenBank/DDBJ whole genome shotgun (WGS) entry which is preliminary data.</text>
</comment>
<name>A0A9P3GHI3_9APHY</name>
<dbReference type="EMBL" id="BPQB01000051">
    <property type="protein sequence ID" value="GJE95722.1"/>
    <property type="molecule type" value="Genomic_DNA"/>
</dbReference>
<evidence type="ECO:0000313" key="2">
    <source>
        <dbReference type="Proteomes" id="UP000703269"/>
    </source>
</evidence>